<dbReference type="eggNOG" id="ENOG502R5TS">
    <property type="taxonomic scope" value="Eukaryota"/>
</dbReference>
<dbReference type="AlphaFoldDB" id="K3YB53"/>
<dbReference type="Gramene" id="KQK96628">
    <property type="protein sequence ID" value="KQK96628"/>
    <property type="gene ID" value="SETIT_011442mg"/>
</dbReference>
<keyword evidence="1" id="KW-1133">Transmembrane helix</keyword>
<feature type="transmembrane region" description="Helical" evidence="1">
    <location>
        <begin position="71"/>
        <end position="90"/>
    </location>
</feature>
<sequence>MASSVQSQRSSGTSNHVILSLCLITTCLLNITTLPLAMEQGGHILLWVNLAVGYLLAMASLFSTDAETKAAAAKLSVISAWISMVVVMMGELNRTPP</sequence>
<dbReference type="EnsemblPlants" id="KQK96630">
    <property type="protein sequence ID" value="KQK96630"/>
    <property type="gene ID" value="SETIT_011442mg"/>
</dbReference>
<name>K3YB53_SETIT</name>
<feature type="transmembrane region" description="Helical" evidence="1">
    <location>
        <begin position="44"/>
        <end position="64"/>
    </location>
</feature>
<organism evidence="2 3">
    <name type="scientific">Setaria italica</name>
    <name type="common">Foxtail millet</name>
    <name type="synonym">Panicum italicum</name>
    <dbReference type="NCBI Taxonomy" id="4555"/>
    <lineage>
        <taxon>Eukaryota</taxon>
        <taxon>Viridiplantae</taxon>
        <taxon>Streptophyta</taxon>
        <taxon>Embryophyta</taxon>
        <taxon>Tracheophyta</taxon>
        <taxon>Spermatophyta</taxon>
        <taxon>Magnoliopsida</taxon>
        <taxon>Liliopsida</taxon>
        <taxon>Poales</taxon>
        <taxon>Poaceae</taxon>
        <taxon>PACMAD clade</taxon>
        <taxon>Panicoideae</taxon>
        <taxon>Panicodae</taxon>
        <taxon>Paniceae</taxon>
        <taxon>Cenchrinae</taxon>
        <taxon>Setaria</taxon>
    </lineage>
</organism>
<protein>
    <submittedName>
        <fullName evidence="2">Uncharacterized protein</fullName>
    </submittedName>
</protein>
<feature type="transmembrane region" description="Helical" evidence="1">
    <location>
        <begin position="17"/>
        <end position="38"/>
    </location>
</feature>
<evidence type="ECO:0000256" key="1">
    <source>
        <dbReference type="SAM" id="Phobius"/>
    </source>
</evidence>
<dbReference type="HOGENOM" id="CLU_2416819_0_0_1"/>
<dbReference type="Gramene" id="KQK96627">
    <property type="protein sequence ID" value="KQK96627"/>
    <property type="gene ID" value="SETIT_011442mg"/>
</dbReference>
<keyword evidence="1" id="KW-0812">Transmembrane</keyword>
<dbReference type="Gramene" id="KQK96630">
    <property type="protein sequence ID" value="KQK96630"/>
    <property type="gene ID" value="SETIT_011442mg"/>
</dbReference>
<keyword evidence="1" id="KW-0472">Membrane</keyword>
<dbReference type="Gramene" id="KQK96629">
    <property type="protein sequence ID" value="KQK96629"/>
    <property type="gene ID" value="SETIT_011442mg"/>
</dbReference>
<reference evidence="3" key="1">
    <citation type="journal article" date="2012" name="Nat. Biotechnol.">
        <title>Reference genome sequence of the model plant Setaria.</title>
        <authorList>
            <person name="Bennetzen J.L."/>
            <person name="Schmutz J."/>
            <person name="Wang H."/>
            <person name="Percifield R."/>
            <person name="Hawkins J."/>
            <person name="Pontaroli A.C."/>
            <person name="Estep M."/>
            <person name="Feng L."/>
            <person name="Vaughn J.N."/>
            <person name="Grimwood J."/>
            <person name="Jenkins J."/>
            <person name="Barry K."/>
            <person name="Lindquist E."/>
            <person name="Hellsten U."/>
            <person name="Deshpande S."/>
            <person name="Wang X."/>
            <person name="Wu X."/>
            <person name="Mitros T."/>
            <person name="Triplett J."/>
            <person name="Yang X."/>
            <person name="Ye C.Y."/>
            <person name="Mauro-Herrera M."/>
            <person name="Wang L."/>
            <person name="Li P."/>
            <person name="Sharma M."/>
            <person name="Sharma R."/>
            <person name="Ronald P.C."/>
            <person name="Panaud O."/>
            <person name="Kellogg E.A."/>
            <person name="Brutnell T.P."/>
            <person name="Doust A.N."/>
            <person name="Tuskan G.A."/>
            <person name="Rokhsar D."/>
            <person name="Devos K.M."/>
        </authorList>
    </citation>
    <scope>NUCLEOTIDE SEQUENCE [LARGE SCALE GENOMIC DNA]</scope>
    <source>
        <strain evidence="3">cv. Yugu1</strain>
    </source>
</reference>
<proteinExistence type="predicted"/>
<dbReference type="EnsemblPlants" id="KQK96627">
    <property type="protein sequence ID" value="KQK96627"/>
    <property type="gene ID" value="SETIT_011442mg"/>
</dbReference>
<accession>K3YB53</accession>
<evidence type="ECO:0000313" key="2">
    <source>
        <dbReference type="EnsemblPlants" id="KQK96628"/>
    </source>
</evidence>
<keyword evidence="3" id="KW-1185">Reference proteome</keyword>
<dbReference type="EnsemblPlants" id="KQK96629">
    <property type="protein sequence ID" value="KQK96629"/>
    <property type="gene ID" value="SETIT_011442mg"/>
</dbReference>
<dbReference type="EMBL" id="AGNK02004217">
    <property type="status" value="NOT_ANNOTATED_CDS"/>
    <property type="molecule type" value="Genomic_DNA"/>
</dbReference>
<reference evidence="2" key="2">
    <citation type="submission" date="2018-08" db="UniProtKB">
        <authorList>
            <consortium name="EnsemblPlants"/>
        </authorList>
    </citation>
    <scope>IDENTIFICATION</scope>
    <source>
        <strain evidence="2">Yugu1</strain>
    </source>
</reference>
<dbReference type="EnsemblPlants" id="KQK96628">
    <property type="protein sequence ID" value="KQK96628"/>
    <property type="gene ID" value="SETIT_011442mg"/>
</dbReference>
<dbReference type="OMA" id="ISAWISM"/>
<dbReference type="Proteomes" id="UP000004995">
    <property type="component" value="Unassembled WGS sequence"/>
</dbReference>
<evidence type="ECO:0000313" key="3">
    <source>
        <dbReference type="Proteomes" id="UP000004995"/>
    </source>
</evidence>